<evidence type="ECO:0000259" key="12">
    <source>
        <dbReference type="Pfam" id="PF08263"/>
    </source>
</evidence>
<organism evidence="13 14">
    <name type="scientific">Eleusine coracana subsp. coracana</name>
    <dbReference type="NCBI Taxonomy" id="191504"/>
    <lineage>
        <taxon>Eukaryota</taxon>
        <taxon>Viridiplantae</taxon>
        <taxon>Streptophyta</taxon>
        <taxon>Embryophyta</taxon>
        <taxon>Tracheophyta</taxon>
        <taxon>Spermatophyta</taxon>
        <taxon>Magnoliopsida</taxon>
        <taxon>Liliopsida</taxon>
        <taxon>Poales</taxon>
        <taxon>Poaceae</taxon>
        <taxon>PACMAD clade</taxon>
        <taxon>Chloridoideae</taxon>
        <taxon>Cynodonteae</taxon>
        <taxon>Eleusininae</taxon>
        <taxon>Eleusine</taxon>
    </lineage>
</organism>
<keyword evidence="6 11" id="KW-0732">Signal</keyword>
<evidence type="ECO:0000256" key="10">
    <source>
        <dbReference type="ARBA" id="ARBA00023180"/>
    </source>
</evidence>
<feature type="chain" id="PRO_5043450466" description="Leucine-rich repeat-containing N-terminal plant-type domain-containing protein" evidence="11">
    <location>
        <begin position="27"/>
        <end position="518"/>
    </location>
</feature>
<dbReference type="PROSITE" id="PS51257">
    <property type="entry name" value="PROKAR_LIPOPROTEIN"/>
    <property type="match status" value="1"/>
</dbReference>
<dbReference type="SUPFAM" id="SSF52047">
    <property type="entry name" value="RNI-like"/>
    <property type="match status" value="1"/>
</dbReference>
<dbReference type="Gene3D" id="3.80.10.10">
    <property type="entry name" value="Ribonuclease Inhibitor"/>
    <property type="match status" value="3"/>
</dbReference>
<keyword evidence="4" id="KW-0433">Leucine-rich repeat</keyword>
<dbReference type="PANTHER" id="PTHR48063:SF112">
    <property type="entry name" value="RECEPTOR LIKE PROTEIN 30-LIKE"/>
    <property type="match status" value="1"/>
</dbReference>
<dbReference type="Pfam" id="PF00560">
    <property type="entry name" value="LRR_1"/>
    <property type="match status" value="3"/>
</dbReference>
<evidence type="ECO:0000256" key="9">
    <source>
        <dbReference type="ARBA" id="ARBA00023136"/>
    </source>
</evidence>
<dbReference type="InterPro" id="IPR013210">
    <property type="entry name" value="LRR_N_plant-typ"/>
</dbReference>
<name>A0AAV5ETQ3_ELECO</name>
<evidence type="ECO:0000313" key="14">
    <source>
        <dbReference type="Proteomes" id="UP001054889"/>
    </source>
</evidence>
<dbReference type="InterPro" id="IPR003591">
    <property type="entry name" value="Leu-rich_rpt_typical-subtyp"/>
</dbReference>
<dbReference type="InterPro" id="IPR001611">
    <property type="entry name" value="Leu-rich_rpt"/>
</dbReference>
<dbReference type="PRINTS" id="PR00019">
    <property type="entry name" value="LEURICHRPT"/>
</dbReference>
<dbReference type="Proteomes" id="UP001054889">
    <property type="component" value="Unassembled WGS sequence"/>
</dbReference>
<dbReference type="PANTHER" id="PTHR48063">
    <property type="entry name" value="LRR RECEPTOR-LIKE KINASE"/>
    <property type="match status" value="1"/>
</dbReference>
<protein>
    <recommendedName>
        <fullName evidence="12">Leucine-rich repeat-containing N-terminal plant-type domain-containing protein</fullName>
    </recommendedName>
</protein>
<evidence type="ECO:0000256" key="6">
    <source>
        <dbReference type="ARBA" id="ARBA00022729"/>
    </source>
</evidence>
<dbReference type="SMART" id="SM00369">
    <property type="entry name" value="LRR_TYP"/>
    <property type="match status" value="7"/>
</dbReference>
<keyword evidence="7" id="KW-0677">Repeat</keyword>
<evidence type="ECO:0000256" key="8">
    <source>
        <dbReference type="ARBA" id="ARBA00022989"/>
    </source>
</evidence>
<reference evidence="13" key="1">
    <citation type="journal article" date="2018" name="DNA Res.">
        <title>Multiple hybrid de novo genome assembly of finger millet, an orphan allotetraploid crop.</title>
        <authorList>
            <person name="Hatakeyama M."/>
            <person name="Aluri S."/>
            <person name="Balachadran M.T."/>
            <person name="Sivarajan S.R."/>
            <person name="Patrignani A."/>
            <person name="Gruter S."/>
            <person name="Poveda L."/>
            <person name="Shimizu-Inatsugi R."/>
            <person name="Baeten J."/>
            <person name="Francoijs K.J."/>
            <person name="Nataraja K.N."/>
            <person name="Reddy Y.A.N."/>
            <person name="Phadnis S."/>
            <person name="Ravikumar R.L."/>
            <person name="Schlapbach R."/>
            <person name="Sreeman S.M."/>
            <person name="Shimizu K.K."/>
        </authorList>
    </citation>
    <scope>NUCLEOTIDE SEQUENCE</scope>
</reference>
<gene>
    <name evidence="13" type="primary">gb13927</name>
    <name evidence="13" type="ORF">PR202_gb13927</name>
</gene>
<proteinExistence type="inferred from homology"/>
<dbReference type="InterPro" id="IPR032675">
    <property type="entry name" value="LRR_dom_sf"/>
</dbReference>
<dbReference type="FunFam" id="3.80.10.10:FF:000095">
    <property type="entry name" value="LRR receptor-like serine/threonine-protein kinase GSO1"/>
    <property type="match status" value="1"/>
</dbReference>
<evidence type="ECO:0000313" key="13">
    <source>
        <dbReference type="EMBL" id="GJN26030.1"/>
    </source>
</evidence>
<keyword evidence="10" id="KW-0325">Glycoprotein</keyword>
<comment type="caution">
    <text evidence="13">The sequence shown here is derived from an EMBL/GenBank/DDBJ whole genome shotgun (WGS) entry which is preliminary data.</text>
</comment>
<feature type="domain" description="Leucine-rich repeat-containing N-terminal plant-type" evidence="12">
    <location>
        <begin position="40"/>
        <end position="79"/>
    </location>
</feature>
<dbReference type="Pfam" id="PF13855">
    <property type="entry name" value="LRR_8"/>
    <property type="match status" value="3"/>
</dbReference>
<accession>A0AAV5ETQ3</accession>
<dbReference type="InterPro" id="IPR046956">
    <property type="entry name" value="RLP23-like"/>
</dbReference>
<sequence>MKQLSASTRLVTLLPLVVLLSCQANAGHDDDGRPSSPCSPTDRAALLGFKSGIATDTTGILATWSGADCCGAWDGVSCDAATGRVVALQLEAPPPKERHYMAGTISQSLGNLEFMETLVIRDMGKIGGAIPAAALSRLTRLKQLYLEDNLLVGPIPGSLAKLRSLQFLSLAGNRLEGHLPPELGAVSGLQQINVARNRLAGAVPQSYKNLSKLAYIDMSNNFLSGPIPGFIGQFKNLALLDLSNNSFSGDIPASLCTLRSLTDLSLSHNKLTGQIPSKLGSLRSLSSLAIADNKLVGSIPSLLGLQKLWNLNLSRNLLSGPLPAVGLSSLVSMDLSHNRLTGGIDDFLRSLSLSIPVRATTVPQNKKNLLIVLLPQKLEHLDLSGNRVAGALPEFAGGGLKWLDVSSNAIGGQIPSTVSKLQDLERLDVSRNRVRGVIPASMAGLARLQWLDLSSNEIVGRIPENFTRMGSIRHGSFRRNKLCGQIPQARPFNLFPAAAYAHNLCLCGKPLPPCRKIL</sequence>
<dbReference type="AlphaFoldDB" id="A0AAV5ETQ3"/>
<reference evidence="13" key="2">
    <citation type="submission" date="2021-12" db="EMBL/GenBank/DDBJ databases">
        <title>Resequencing data analysis of finger millet.</title>
        <authorList>
            <person name="Hatakeyama M."/>
            <person name="Aluri S."/>
            <person name="Balachadran M.T."/>
            <person name="Sivarajan S.R."/>
            <person name="Poveda L."/>
            <person name="Shimizu-Inatsugi R."/>
            <person name="Schlapbach R."/>
            <person name="Sreeman S.M."/>
            <person name="Shimizu K.K."/>
        </authorList>
    </citation>
    <scope>NUCLEOTIDE SEQUENCE</scope>
</reference>
<dbReference type="FunFam" id="3.80.10.10:FF:000383">
    <property type="entry name" value="Leucine-rich repeat receptor protein kinase EMS1"/>
    <property type="match status" value="1"/>
</dbReference>
<keyword evidence="9" id="KW-0472">Membrane</keyword>
<dbReference type="EMBL" id="BQKI01000079">
    <property type="protein sequence ID" value="GJN26030.1"/>
    <property type="molecule type" value="Genomic_DNA"/>
</dbReference>
<keyword evidence="8" id="KW-1133">Transmembrane helix</keyword>
<dbReference type="Pfam" id="PF08263">
    <property type="entry name" value="LRRNT_2"/>
    <property type="match status" value="1"/>
</dbReference>
<keyword evidence="3" id="KW-1003">Cell membrane</keyword>
<evidence type="ECO:0000256" key="11">
    <source>
        <dbReference type="SAM" id="SignalP"/>
    </source>
</evidence>
<evidence type="ECO:0000256" key="1">
    <source>
        <dbReference type="ARBA" id="ARBA00004251"/>
    </source>
</evidence>
<evidence type="ECO:0000256" key="5">
    <source>
        <dbReference type="ARBA" id="ARBA00022692"/>
    </source>
</evidence>
<keyword evidence="5" id="KW-0812">Transmembrane</keyword>
<feature type="signal peptide" evidence="11">
    <location>
        <begin position="1"/>
        <end position="26"/>
    </location>
</feature>
<keyword evidence="14" id="KW-1185">Reference proteome</keyword>
<evidence type="ECO:0000256" key="2">
    <source>
        <dbReference type="ARBA" id="ARBA00009592"/>
    </source>
</evidence>
<comment type="similarity">
    <text evidence="2">Belongs to the RLP family.</text>
</comment>
<evidence type="ECO:0000256" key="4">
    <source>
        <dbReference type="ARBA" id="ARBA00022614"/>
    </source>
</evidence>
<evidence type="ECO:0000256" key="7">
    <source>
        <dbReference type="ARBA" id="ARBA00022737"/>
    </source>
</evidence>
<evidence type="ECO:0000256" key="3">
    <source>
        <dbReference type="ARBA" id="ARBA00022475"/>
    </source>
</evidence>
<dbReference type="GO" id="GO:0005886">
    <property type="term" value="C:plasma membrane"/>
    <property type="evidence" value="ECO:0007669"/>
    <property type="project" value="UniProtKB-SubCell"/>
</dbReference>
<comment type="subcellular location">
    <subcellularLocation>
        <location evidence="1">Cell membrane</location>
        <topology evidence="1">Single-pass type I membrane protein</topology>
    </subcellularLocation>
</comment>